<dbReference type="CDD" id="cd09271">
    <property type="entry name" value="RNase_H2-C"/>
    <property type="match status" value="1"/>
</dbReference>
<dbReference type="Gene3D" id="2.40.128.680">
    <property type="match status" value="1"/>
</dbReference>
<dbReference type="STRING" id="1081102.A0A168A6U5"/>
<dbReference type="PANTHER" id="PTHR47204">
    <property type="entry name" value="OS02G0168900 PROTEIN"/>
    <property type="match status" value="1"/>
</dbReference>
<name>A0A168A6U5_9HYPO</name>
<evidence type="ECO:0000256" key="1">
    <source>
        <dbReference type="SAM" id="MobiDB-lite"/>
    </source>
</evidence>
<dbReference type="InterPro" id="IPR013924">
    <property type="entry name" value="RNase_H2_suC"/>
</dbReference>
<dbReference type="Pfam" id="PF08615">
    <property type="entry name" value="RNase_H2_suC"/>
    <property type="match status" value="1"/>
</dbReference>
<dbReference type="GO" id="GO:0006401">
    <property type="term" value="P:RNA catabolic process"/>
    <property type="evidence" value="ECO:0007669"/>
    <property type="project" value="InterPro"/>
</dbReference>
<reference evidence="2 3" key="1">
    <citation type="journal article" date="2016" name="Genome Biol. Evol.">
        <title>Divergent and convergent evolution of fungal pathogenicity.</title>
        <authorList>
            <person name="Shang Y."/>
            <person name="Xiao G."/>
            <person name="Zheng P."/>
            <person name="Cen K."/>
            <person name="Zhan S."/>
            <person name="Wang C."/>
        </authorList>
    </citation>
    <scope>NUCLEOTIDE SEQUENCE [LARGE SCALE GENOMIC DNA]</scope>
    <source>
        <strain evidence="2 3">RCEF 264</strain>
    </source>
</reference>
<organism evidence="2 3">
    <name type="scientific">Niveomyces insectorum RCEF 264</name>
    <dbReference type="NCBI Taxonomy" id="1081102"/>
    <lineage>
        <taxon>Eukaryota</taxon>
        <taxon>Fungi</taxon>
        <taxon>Dikarya</taxon>
        <taxon>Ascomycota</taxon>
        <taxon>Pezizomycotina</taxon>
        <taxon>Sordariomycetes</taxon>
        <taxon>Hypocreomycetidae</taxon>
        <taxon>Hypocreales</taxon>
        <taxon>Cordycipitaceae</taxon>
        <taxon>Niveomyces</taxon>
    </lineage>
</organism>
<gene>
    <name evidence="2" type="ORF">SPI_00521</name>
</gene>
<sequence length="162" mass="17795">MAQPMLQITADKASGPPAQAKPHLLPCRIHHSGPVGPTEAFWEPKATEDGKTTAYFRGRKLHGHAVKVPNGYRGVVGARRESPREQARRSNQPEEVIDVDAGSDEQAAQQQQLDTGELVVLAEFGELVVWGHQNTADATTDPYVRGINEWMALAEEVRFICC</sequence>
<dbReference type="Proteomes" id="UP000076874">
    <property type="component" value="Unassembled WGS sequence"/>
</dbReference>
<dbReference type="PANTHER" id="PTHR47204:SF1">
    <property type="entry name" value="RIBONUCLEASE H2 SUBUNIT C"/>
    <property type="match status" value="1"/>
</dbReference>
<evidence type="ECO:0000313" key="3">
    <source>
        <dbReference type="Proteomes" id="UP000076874"/>
    </source>
</evidence>
<comment type="caution">
    <text evidence="2">The sequence shown here is derived from an EMBL/GenBank/DDBJ whole genome shotgun (WGS) entry which is preliminary data.</text>
</comment>
<feature type="region of interest" description="Disordered" evidence="1">
    <location>
        <begin position="74"/>
        <end position="111"/>
    </location>
</feature>
<dbReference type="EMBL" id="AZHD01000001">
    <property type="protein sequence ID" value="OAA68326.1"/>
    <property type="molecule type" value="Genomic_DNA"/>
</dbReference>
<evidence type="ECO:0000313" key="2">
    <source>
        <dbReference type="EMBL" id="OAA68326.1"/>
    </source>
</evidence>
<keyword evidence="3" id="KW-1185">Reference proteome</keyword>
<feature type="region of interest" description="Disordered" evidence="1">
    <location>
        <begin position="1"/>
        <end position="32"/>
    </location>
</feature>
<dbReference type="GO" id="GO:0032299">
    <property type="term" value="C:ribonuclease H2 complex"/>
    <property type="evidence" value="ECO:0007669"/>
    <property type="project" value="InterPro"/>
</dbReference>
<dbReference type="AlphaFoldDB" id="A0A168A6U5"/>
<dbReference type="OrthoDB" id="6222486at2759"/>
<proteinExistence type="predicted"/>
<feature type="compositionally biased region" description="Basic and acidic residues" evidence="1">
    <location>
        <begin position="78"/>
        <end position="92"/>
    </location>
</feature>
<accession>A0A168A6U5</accession>
<protein>
    <submittedName>
        <fullName evidence="2">Ribonuclease h2, subunit c</fullName>
    </submittedName>
</protein>